<comment type="caution">
    <text evidence="1">The sequence shown here is derived from an EMBL/GenBank/DDBJ whole genome shotgun (WGS) entry which is preliminary data.</text>
</comment>
<protein>
    <submittedName>
        <fullName evidence="1">Post-transcriptional regulator</fullName>
    </submittedName>
</protein>
<dbReference type="InterPro" id="IPR025716">
    <property type="entry name" value="Post-transcriptional_regulator"/>
</dbReference>
<organism evidence="1 2">
    <name type="scientific">Alicyclobacillus fodiniaquatilis</name>
    <dbReference type="NCBI Taxonomy" id="1661150"/>
    <lineage>
        <taxon>Bacteria</taxon>
        <taxon>Bacillati</taxon>
        <taxon>Bacillota</taxon>
        <taxon>Bacilli</taxon>
        <taxon>Bacillales</taxon>
        <taxon>Alicyclobacillaceae</taxon>
        <taxon>Alicyclobacillus</taxon>
    </lineage>
</organism>
<name>A0ABW4JPY5_9BACL</name>
<dbReference type="EMBL" id="JBHUCX010000083">
    <property type="protein sequence ID" value="MFD1676912.1"/>
    <property type="molecule type" value="Genomic_DNA"/>
</dbReference>
<dbReference type="RefSeq" id="WP_377944826.1">
    <property type="nucleotide sequence ID" value="NZ_JBHUCX010000083.1"/>
</dbReference>
<proteinExistence type="predicted"/>
<sequence length="84" mass="9656">MNPQEATHIRPYAKELFGLCANKADEFRLLGYEHAKMEEIWAFVCAKVPSDTPLHAVVDFILSLRVMDFMNYQTIAAYKGEMND</sequence>
<dbReference type="Proteomes" id="UP001597079">
    <property type="component" value="Unassembled WGS sequence"/>
</dbReference>
<evidence type="ECO:0000313" key="2">
    <source>
        <dbReference type="Proteomes" id="UP001597079"/>
    </source>
</evidence>
<accession>A0ABW4JPY5</accession>
<evidence type="ECO:0000313" key="1">
    <source>
        <dbReference type="EMBL" id="MFD1676912.1"/>
    </source>
</evidence>
<keyword evidence="2" id="KW-1185">Reference proteome</keyword>
<gene>
    <name evidence="1" type="ORF">ACFSB2_19750</name>
</gene>
<reference evidence="2" key="1">
    <citation type="journal article" date="2019" name="Int. J. Syst. Evol. Microbiol.">
        <title>The Global Catalogue of Microorganisms (GCM) 10K type strain sequencing project: providing services to taxonomists for standard genome sequencing and annotation.</title>
        <authorList>
            <consortium name="The Broad Institute Genomics Platform"/>
            <consortium name="The Broad Institute Genome Sequencing Center for Infectious Disease"/>
            <person name="Wu L."/>
            <person name="Ma J."/>
        </authorList>
    </citation>
    <scope>NUCLEOTIDE SEQUENCE [LARGE SCALE GENOMIC DNA]</scope>
    <source>
        <strain evidence="2">CGMCC 1.12286</strain>
    </source>
</reference>
<dbReference type="Pfam" id="PF13797">
    <property type="entry name" value="Post_transc_reg"/>
    <property type="match status" value="1"/>
</dbReference>